<evidence type="ECO:0000313" key="2">
    <source>
        <dbReference type="EMBL" id="OGH71083.1"/>
    </source>
</evidence>
<organism evidence="2 3">
    <name type="scientific">Candidatus Magasanikbacteria bacterium RIFCSPHIGHO2_02_FULL_51_14</name>
    <dbReference type="NCBI Taxonomy" id="1798683"/>
    <lineage>
        <taxon>Bacteria</taxon>
        <taxon>Candidatus Magasanikiibacteriota</taxon>
    </lineage>
</organism>
<dbReference type="EMBL" id="MFQE01000036">
    <property type="protein sequence ID" value="OGH71083.1"/>
    <property type="molecule type" value="Genomic_DNA"/>
</dbReference>
<feature type="domain" description="PEP-utilising enzyme mobile" evidence="1">
    <location>
        <begin position="292"/>
        <end position="362"/>
    </location>
</feature>
<proteinExistence type="predicted"/>
<dbReference type="Pfam" id="PF00391">
    <property type="entry name" value="PEP-utilizers"/>
    <property type="match status" value="1"/>
</dbReference>
<dbReference type="SUPFAM" id="SSF52009">
    <property type="entry name" value="Phosphohistidine domain"/>
    <property type="match status" value="1"/>
</dbReference>
<dbReference type="PANTHER" id="PTHR43615">
    <property type="entry name" value="PHOSPHOENOLPYRUVATE SYNTHASE-RELATED"/>
    <property type="match status" value="1"/>
</dbReference>
<gene>
    <name evidence="2" type="ORF">A3C90_00485</name>
</gene>
<sequence length="368" mass="41028">MTDIDLKKLYEKQISLTEWFDRIGYADMEAFRKEDNDKRERLKALEDMIGLPFDAPRQFPASAVAERTPAFAAFLAEHGDELCALRLIPLDPALPKLRMRGYTVRGVLAWFVEQQIDPSQYKADFVPHAEHYLWSTIFVVNEHGIFGEIIPGTHAQLTQGFHAGAGPTVFSFDFQDWKTRNIAPEARAHLVDIVGRLHVPDVRIRQRIAETLRGTFSHEYLCGYFETVASEDFGLWFIDWNRILGDAYNDLTLLFPERAVETDGVRGMVGSSGVAAGIARVVSGGDIPADINAGDILICRMTTPEYLPLMKKAAAIVTDLGGILTHAAIIARELKKPCVIGTKIATKVFKDGDMVEVDAERGIVKKLP</sequence>
<dbReference type="Gene3D" id="3.50.30.10">
    <property type="entry name" value="Phosphohistidine domain"/>
    <property type="match status" value="1"/>
</dbReference>
<dbReference type="InterPro" id="IPR008279">
    <property type="entry name" value="PEP-util_enz_mobile_dom"/>
</dbReference>
<evidence type="ECO:0000313" key="3">
    <source>
        <dbReference type="Proteomes" id="UP000177457"/>
    </source>
</evidence>
<dbReference type="InterPro" id="IPR036637">
    <property type="entry name" value="Phosphohistidine_dom_sf"/>
</dbReference>
<dbReference type="PANTHER" id="PTHR43615:SF1">
    <property type="entry name" value="PPDK_N DOMAIN-CONTAINING PROTEIN"/>
    <property type="match status" value="1"/>
</dbReference>
<name>A0A1F6MHZ9_9BACT</name>
<dbReference type="InterPro" id="IPR051549">
    <property type="entry name" value="PEP_Utilizing_Enz"/>
</dbReference>
<reference evidence="2 3" key="1">
    <citation type="journal article" date="2016" name="Nat. Commun.">
        <title>Thousands of microbial genomes shed light on interconnected biogeochemical processes in an aquifer system.</title>
        <authorList>
            <person name="Anantharaman K."/>
            <person name="Brown C.T."/>
            <person name="Hug L.A."/>
            <person name="Sharon I."/>
            <person name="Castelle C.J."/>
            <person name="Probst A.J."/>
            <person name="Thomas B.C."/>
            <person name="Singh A."/>
            <person name="Wilkins M.J."/>
            <person name="Karaoz U."/>
            <person name="Brodie E.L."/>
            <person name="Williams K.H."/>
            <person name="Hubbard S.S."/>
            <person name="Banfield J.F."/>
        </authorList>
    </citation>
    <scope>NUCLEOTIDE SEQUENCE [LARGE SCALE GENOMIC DNA]</scope>
</reference>
<dbReference type="STRING" id="1798683.A3C90_00485"/>
<evidence type="ECO:0000259" key="1">
    <source>
        <dbReference type="Pfam" id="PF00391"/>
    </source>
</evidence>
<comment type="caution">
    <text evidence="2">The sequence shown here is derived from an EMBL/GenBank/DDBJ whole genome shotgun (WGS) entry which is preliminary data.</text>
</comment>
<accession>A0A1F6MHZ9</accession>
<dbReference type="Proteomes" id="UP000177457">
    <property type="component" value="Unassembled WGS sequence"/>
</dbReference>
<dbReference type="AlphaFoldDB" id="A0A1F6MHZ9"/>
<protein>
    <recommendedName>
        <fullName evidence="1">PEP-utilising enzyme mobile domain-containing protein</fullName>
    </recommendedName>
</protein>
<dbReference type="GO" id="GO:0016772">
    <property type="term" value="F:transferase activity, transferring phosphorus-containing groups"/>
    <property type="evidence" value="ECO:0007669"/>
    <property type="project" value="InterPro"/>
</dbReference>